<dbReference type="InterPro" id="IPR035979">
    <property type="entry name" value="RBD_domain_sf"/>
</dbReference>
<keyword evidence="2" id="KW-0694">RNA-binding</keyword>
<dbReference type="InterPro" id="IPR012677">
    <property type="entry name" value="Nucleotide-bd_a/b_plait_sf"/>
</dbReference>
<feature type="compositionally biased region" description="Polar residues" evidence="3">
    <location>
        <begin position="133"/>
        <end position="153"/>
    </location>
</feature>
<gene>
    <name evidence="5" type="ORF">URODEC1_LOCUS17432</name>
</gene>
<accession>A0ABC8WV01</accession>
<dbReference type="Proteomes" id="UP001497457">
    <property type="component" value="Chromosome 13rd"/>
</dbReference>
<reference evidence="5 6" key="2">
    <citation type="submission" date="2024-10" db="EMBL/GenBank/DDBJ databases">
        <authorList>
            <person name="Ryan C."/>
        </authorList>
    </citation>
    <scope>NUCLEOTIDE SEQUENCE [LARGE SCALE GENOMIC DNA]</scope>
</reference>
<evidence type="ECO:0000256" key="3">
    <source>
        <dbReference type="SAM" id="MobiDB-lite"/>
    </source>
</evidence>
<keyword evidence="6" id="KW-1185">Reference proteome</keyword>
<name>A0ABC8WV01_9POAL</name>
<dbReference type="AlphaFoldDB" id="A0ABC8WV01"/>
<sequence length="153" mass="16836">MVLKEQLSRSNLGSVSFNSGDYTSGACNLFDEMPESEWRSPSRVLEVTIHRAYYPITEKVLHLVFDPFGEVKHVHVLGGSDQLLAQVVFETKHAAAEAFGELHGRCVYAGCCQLDIKWGLLQDCEATMEKSRPNTMASSSSNLFEASMTSTGA</sequence>
<evidence type="ECO:0000259" key="4">
    <source>
        <dbReference type="Pfam" id="PF11835"/>
    </source>
</evidence>
<dbReference type="EMBL" id="OZ075123">
    <property type="protein sequence ID" value="CAL4915302.1"/>
    <property type="molecule type" value="Genomic_DNA"/>
</dbReference>
<evidence type="ECO:0000313" key="5">
    <source>
        <dbReference type="EMBL" id="CAL4915302.1"/>
    </source>
</evidence>
<feature type="region of interest" description="Disordered" evidence="3">
    <location>
        <begin position="131"/>
        <end position="153"/>
    </location>
</feature>
<dbReference type="Gene3D" id="3.30.70.330">
    <property type="match status" value="1"/>
</dbReference>
<evidence type="ECO:0000256" key="2">
    <source>
        <dbReference type="ARBA" id="ARBA00022884"/>
    </source>
</evidence>
<feature type="domain" description="PTBP1-like RNA recognition motif 2" evidence="4">
    <location>
        <begin position="42"/>
        <end position="117"/>
    </location>
</feature>
<evidence type="ECO:0000256" key="1">
    <source>
        <dbReference type="ARBA" id="ARBA00022737"/>
    </source>
</evidence>
<dbReference type="SUPFAM" id="SSF54928">
    <property type="entry name" value="RNA-binding domain, RBD"/>
    <property type="match status" value="1"/>
</dbReference>
<keyword evidence="1" id="KW-0677">Repeat</keyword>
<dbReference type="InterPro" id="IPR021790">
    <property type="entry name" value="PTBP1-like_RRM2"/>
</dbReference>
<reference evidence="6" key="1">
    <citation type="submission" date="2024-06" db="EMBL/GenBank/DDBJ databases">
        <authorList>
            <person name="Ryan C."/>
        </authorList>
    </citation>
    <scope>NUCLEOTIDE SEQUENCE [LARGE SCALE GENOMIC DNA]</scope>
</reference>
<proteinExistence type="predicted"/>
<organism evidence="5 6">
    <name type="scientific">Urochloa decumbens</name>
    <dbReference type="NCBI Taxonomy" id="240449"/>
    <lineage>
        <taxon>Eukaryota</taxon>
        <taxon>Viridiplantae</taxon>
        <taxon>Streptophyta</taxon>
        <taxon>Embryophyta</taxon>
        <taxon>Tracheophyta</taxon>
        <taxon>Spermatophyta</taxon>
        <taxon>Magnoliopsida</taxon>
        <taxon>Liliopsida</taxon>
        <taxon>Poales</taxon>
        <taxon>Poaceae</taxon>
        <taxon>PACMAD clade</taxon>
        <taxon>Panicoideae</taxon>
        <taxon>Panicodae</taxon>
        <taxon>Paniceae</taxon>
        <taxon>Melinidinae</taxon>
        <taxon>Urochloa</taxon>
    </lineage>
</organism>
<dbReference type="Pfam" id="PF11835">
    <property type="entry name" value="RRM_8"/>
    <property type="match status" value="1"/>
</dbReference>
<protein>
    <recommendedName>
        <fullName evidence="4">PTBP1-like RNA recognition motif 2 domain-containing protein</fullName>
    </recommendedName>
</protein>
<dbReference type="GO" id="GO:0003723">
    <property type="term" value="F:RNA binding"/>
    <property type="evidence" value="ECO:0007669"/>
    <property type="project" value="UniProtKB-KW"/>
</dbReference>
<evidence type="ECO:0000313" key="6">
    <source>
        <dbReference type="Proteomes" id="UP001497457"/>
    </source>
</evidence>
<dbReference type="PANTHER" id="PTHR15592">
    <property type="entry name" value="MATRIN 3/NUCLEAR PROTEIN 220-RELATED"/>
    <property type="match status" value="1"/>
</dbReference>